<dbReference type="AlphaFoldDB" id="A0A485CJD5"/>
<dbReference type="Proteomes" id="UP000401081">
    <property type="component" value="Unassembled WGS sequence"/>
</dbReference>
<proteinExistence type="predicted"/>
<dbReference type="InterPro" id="IPR027417">
    <property type="entry name" value="P-loop_NTPase"/>
</dbReference>
<evidence type="ECO:0000313" key="1">
    <source>
        <dbReference type="EMBL" id="VFS84715.1"/>
    </source>
</evidence>
<keyword evidence="2" id="KW-1185">Reference proteome</keyword>
<dbReference type="EMBL" id="CAADJD010000026">
    <property type="protein sequence ID" value="VFS84715.1"/>
    <property type="molecule type" value="Genomic_DNA"/>
</dbReference>
<dbReference type="GO" id="GO:0005524">
    <property type="term" value="F:ATP binding"/>
    <property type="evidence" value="ECO:0007669"/>
    <property type="project" value="UniProtKB-KW"/>
</dbReference>
<keyword evidence="1" id="KW-0547">Nucleotide-binding</keyword>
<evidence type="ECO:0000313" key="2">
    <source>
        <dbReference type="Proteomes" id="UP000401081"/>
    </source>
</evidence>
<gene>
    <name evidence="1" type="ORF">NCTC12993_06494</name>
</gene>
<name>A0A485CJD5_KLUCR</name>
<dbReference type="Gene3D" id="3.40.50.300">
    <property type="entry name" value="P-loop containing nucleotide triphosphate hydrolases"/>
    <property type="match status" value="1"/>
</dbReference>
<protein>
    <submittedName>
        <fullName evidence="1">Iron-enterobactin transporter ATP-binding protein</fullName>
    </submittedName>
</protein>
<reference evidence="1 2" key="1">
    <citation type="submission" date="2019-03" db="EMBL/GenBank/DDBJ databases">
        <authorList>
            <consortium name="Pathogen Informatics"/>
        </authorList>
    </citation>
    <scope>NUCLEOTIDE SEQUENCE [LARGE SCALE GENOMIC DNA]</scope>
    <source>
        <strain evidence="1 2">NCTC12993</strain>
    </source>
</reference>
<sequence>MVISPLLSARTAAGKSTLLRTLSRLMTPTQGHVYLGWRRDPALRQQRGGATDWPAGAKRTTPGDISVQETGGARVVTPHQPLFSRWRQEDEDAVQNAMQALGLSIWRVKAWTHSPVGSDSARGLRWCWHRTRRLCCSTSRRRAGYQPSDRPAGSC</sequence>
<organism evidence="1 2">
    <name type="scientific">Kluyvera cryocrescens</name>
    <name type="common">Kluyvera citrophila</name>
    <dbReference type="NCBI Taxonomy" id="580"/>
    <lineage>
        <taxon>Bacteria</taxon>
        <taxon>Pseudomonadati</taxon>
        <taxon>Pseudomonadota</taxon>
        <taxon>Gammaproteobacteria</taxon>
        <taxon>Enterobacterales</taxon>
        <taxon>Enterobacteriaceae</taxon>
        <taxon>Kluyvera</taxon>
    </lineage>
</organism>
<keyword evidence="1" id="KW-0067">ATP-binding</keyword>
<accession>A0A485CJD5</accession>